<evidence type="ECO:0000313" key="2">
    <source>
        <dbReference type="Proteomes" id="UP001501407"/>
    </source>
</evidence>
<sequence>MLQRVFVDADVLASRTPYDWLALLRDETDAFQLHSSPAVVADAVRLWQSRDPAAREAAIPRRLALVTTTLDEVLGGADADAEPGVLSRQDGRAVADARTTGAHVLLSASAVPGEDGDGLPFEIYTPDDFLCLADDATPDAVRGVARERAAEPLAAALAAAGCPAFAERVASHLSALSR</sequence>
<keyword evidence="2" id="KW-1185">Reference proteome</keyword>
<organism evidence="1 2">
    <name type="scientific">Microbacterium yannicii</name>
    <dbReference type="NCBI Taxonomy" id="671622"/>
    <lineage>
        <taxon>Bacteria</taxon>
        <taxon>Bacillati</taxon>
        <taxon>Actinomycetota</taxon>
        <taxon>Actinomycetes</taxon>
        <taxon>Micrococcales</taxon>
        <taxon>Microbacteriaceae</taxon>
        <taxon>Microbacterium</taxon>
    </lineage>
</organism>
<name>A0ABP9LWQ2_9MICO</name>
<dbReference type="RefSeq" id="WP_194412204.1">
    <property type="nucleotide sequence ID" value="NZ_BAABKZ010000001.1"/>
</dbReference>
<proteinExistence type="predicted"/>
<reference evidence="2" key="1">
    <citation type="journal article" date="2019" name="Int. J. Syst. Evol. Microbiol.">
        <title>The Global Catalogue of Microorganisms (GCM) 10K type strain sequencing project: providing services to taxonomists for standard genome sequencing and annotation.</title>
        <authorList>
            <consortium name="The Broad Institute Genomics Platform"/>
            <consortium name="The Broad Institute Genome Sequencing Center for Infectious Disease"/>
            <person name="Wu L."/>
            <person name="Ma J."/>
        </authorList>
    </citation>
    <scope>NUCLEOTIDE SEQUENCE [LARGE SCALE GENOMIC DNA]</scope>
    <source>
        <strain evidence="2">JCM 18959</strain>
    </source>
</reference>
<gene>
    <name evidence="1" type="ORF">GCM10025760_02910</name>
</gene>
<protein>
    <recommendedName>
        <fullName evidence="3">PIN domain-containing protein</fullName>
    </recommendedName>
</protein>
<evidence type="ECO:0008006" key="3">
    <source>
        <dbReference type="Google" id="ProtNLM"/>
    </source>
</evidence>
<evidence type="ECO:0000313" key="1">
    <source>
        <dbReference type="EMBL" id="GAA5084738.1"/>
    </source>
</evidence>
<dbReference type="Proteomes" id="UP001501407">
    <property type="component" value="Unassembled WGS sequence"/>
</dbReference>
<comment type="caution">
    <text evidence="1">The sequence shown here is derived from an EMBL/GenBank/DDBJ whole genome shotgun (WGS) entry which is preliminary data.</text>
</comment>
<dbReference type="EMBL" id="BAABKZ010000001">
    <property type="protein sequence ID" value="GAA5084738.1"/>
    <property type="molecule type" value="Genomic_DNA"/>
</dbReference>
<accession>A0ABP9LWQ2</accession>